<protein>
    <submittedName>
        <fullName evidence="1">Uncharacterized protein</fullName>
    </submittedName>
</protein>
<keyword evidence="2" id="KW-1185">Reference proteome</keyword>
<reference evidence="1 2" key="1">
    <citation type="journal article" date="2018" name="Front. Plant Sci.">
        <title>Red Clover (Trifolium pratense) and Zigzag Clover (T. medium) - A Picture of Genomic Similarities and Differences.</title>
        <authorList>
            <person name="Dluhosova J."/>
            <person name="Istvanek J."/>
            <person name="Nedelnik J."/>
            <person name="Repkova J."/>
        </authorList>
    </citation>
    <scope>NUCLEOTIDE SEQUENCE [LARGE SCALE GENOMIC DNA]</scope>
    <source>
        <strain evidence="2">cv. 10/8</strain>
        <tissue evidence="1">Leaf</tissue>
    </source>
</reference>
<sequence>MLRTFGFCSVICAPRRRGWRVAPVCWMDASGTLVHLRVAQLHLARRAPSKFIARVAQTGWRGA</sequence>
<feature type="non-terminal residue" evidence="1">
    <location>
        <position position="63"/>
    </location>
</feature>
<proteinExistence type="predicted"/>
<comment type="caution">
    <text evidence="1">The sequence shown here is derived from an EMBL/GenBank/DDBJ whole genome shotgun (WGS) entry which is preliminary data.</text>
</comment>
<dbReference type="EMBL" id="LXQA011014009">
    <property type="protein sequence ID" value="MCI81233.1"/>
    <property type="molecule type" value="Genomic_DNA"/>
</dbReference>
<evidence type="ECO:0000313" key="1">
    <source>
        <dbReference type="EMBL" id="MCI81233.1"/>
    </source>
</evidence>
<dbReference type="AlphaFoldDB" id="A0A392V1B5"/>
<evidence type="ECO:0000313" key="2">
    <source>
        <dbReference type="Proteomes" id="UP000265520"/>
    </source>
</evidence>
<dbReference type="Proteomes" id="UP000265520">
    <property type="component" value="Unassembled WGS sequence"/>
</dbReference>
<accession>A0A392V1B5</accession>
<organism evidence="1 2">
    <name type="scientific">Trifolium medium</name>
    <dbReference type="NCBI Taxonomy" id="97028"/>
    <lineage>
        <taxon>Eukaryota</taxon>
        <taxon>Viridiplantae</taxon>
        <taxon>Streptophyta</taxon>
        <taxon>Embryophyta</taxon>
        <taxon>Tracheophyta</taxon>
        <taxon>Spermatophyta</taxon>
        <taxon>Magnoliopsida</taxon>
        <taxon>eudicotyledons</taxon>
        <taxon>Gunneridae</taxon>
        <taxon>Pentapetalae</taxon>
        <taxon>rosids</taxon>
        <taxon>fabids</taxon>
        <taxon>Fabales</taxon>
        <taxon>Fabaceae</taxon>
        <taxon>Papilionoideae</taxon>
        <taxon>50 kb inversion clade</taxon>
        <taxon>NPAAA clade</taxon>
        <taxon>Hologalegina</taxon>
        <taxon>IRL clade</taxon>
        <taxon>Trifolieae</taxon>
        <taxon>Trifolium</taxon>
    </lineage>
</organism>
<name>A0A392V1B5_9FABA</name>